<keyword evidence="4 6" id="KW-1133">Transmembrane helix</keyword>
<comment type="subcellular location">
    <subcellularLocation>
        <location evidence="1">Cell membrane</location>
        <topology evidence="1">Single-pass membrane protein</topology>
    </subcellularLocation>
</comment>
<dbReference type="PANTHER" id="PTHR33885">
    <property type="entry name" value="PHAGE SHOCK PROTEIN C"/>
    <property type="match status" value="1"/>
</dbReference>
<dbReference type="STRING" id="406327.Mevan_0686"/>
<dbReference type="Pfam" id="PF04024">
    <property type="entry name" value="PspC"/>
    <property type="match status" value="1"/>
</dbReference>
<feature type="transmembrane region" description="Helical" evidence="6">
    <location>
        <begin position="36"/>
        <end position="58"/>
    </location>
</feature>
<evidence type="ECO:0000256" key="1">
    <source>
        <dbReference type="ARBA" id="ARBA00004162"/>
    </source>
</evidence>
<evidence type="ECO:0000313" key="9">
    <source>
        <dbReference type="Proteomes" id="UP000001107"/>
    </source>
</evidence>
<keyword evidence="5 6" id="KW-0472">Membrane</keyword>
<keyword evidence="9" id="KW-1185">Reference proteome</keyword>
<dbReference type="PANTHER" id="PTHR33885:SF3">
    <property type="entry name" value="PHAGE SHOCK PROTEIN C"/>
    <property type="match status" value="1"/>
</dbReference>
<keyword evidence="2" id="KW-1003">Cell membrane</keyword>
<dbReference type="eggNOG" id="arCOG03455">
    <property type="taxonomic scope" value="Archaea"/>
</dbReference>
<dbReference type="Proteomes" id="UP000001107">
    <property type="component" value="Chromosome"/>
</dbReference>
<dbReference type="OrthoDB" id="103681at2157"/>
<evidence type="ECO:0000256" key="4">
    <source>
        <dbReference type="ARBA" id="ARBA00022989"/>
    </source>
</evidence>
<dbReference type="GeneID" id="5324954"/>
<keyword evidence="3 6" id="KW-0812">Transmembrane</keyword>
<name>A6UQ20_METVS</name>
<dbReference type="EMBL" id="CP000742">
    <property type="protein sequence ID" value="ABR54592.1"/>
    <property type="molecule type" value="Genomic_DNA"/>
</dbReference>
<dbReference type="RefSeq" id="WP_011972494.1">
    <property type="nucleotide sequence ID" value="NC_009634.1"/>
</dbReference>
<dbReference type="HOGENOM" id="CLU_143433_0_2_2"/>
<accession>A6UQ20</accession>
<sequence length="96" mass="11052">MKRLYRSKNEKMLAGVCGGLSIYINIDPTLMRLLWVLLFIINPGVLIAYIIAAVIIPIQPEGVFYNFKDEKNSEECLDNLKVENVEEKNDKYKESN</sequence>
<gene>
    <name evidence="8" type="ordered locus">Mevan_0686</name>
</gene>
<organism evidence="8 9">
    <name type="scientific">Methanococcus vannielii (strain ATCC 35089 / DSM 1224 / JCM 13029 / OCM 148 / SB)</name>
    <dbReference type="NCBI Taxonomy" id="406327"/>
    <lineage>
        <taxon>Archaea</taxon>
        <taxon>Methanobacteriati</taxon>
        <taxon>Methanobacteriota</taxon>
        <taxon>Methanomada group</taxon>
        <taxon>Methanococci</taxon>
        <taxon>Methanococcales</taxon>
        <taxon>Methanococcaceae</taxon>
        <taxon>Methanococcus</taxon>
    </lineage>
</organism>
<dbReference type="KEGG" id="mvn:Mevan_0686"/>
<dbReference type="AlphaFoldDB" id="A6UQ20"/>
<evidence type="ECO:0000256" key="6">
    <source>
        <dbReference type="SAM" id="Phobius"/>
    </source>
</evidence>
<evidence type="ECO:0000256" key="5">
    <source>
        <dbReference type="ARBA" id="ARBA00023136"/>
    </source>
</evidence>
<dbReference type="InterPro" id="IPR052027">
    <property type="entry name" value="PspC"/>
</dbReference>
<proteinExistence type="predicted"/>
<evidence type="ECO:0000313" key="8">
    <source>
        <dbReference type="EMBL" id="ABR54592.1"/>
    </source>
</evidence>
<reference evidence="8" key="1">
    <citation type="submission" date="2007-06" db="EMBL/GenBank/DDBJ databases">
        <title>Complete sequence of Methanococcus vannielii SB.</title>
        <authorList>
            <consortium name="US DOE Joint Genome Institute"/>
            <person name="Copeland A."/>
            <person name="Lucas S."/>
            <person name="Lapidus A."/>
            <person name="Barry K."/>
            <person name="Glavina del Rio T."/>
            <person name="Dalin E."/>
            <person name="Tice H."/>
            <person name="Pitluck S."/>
            <person name="Chain P."/>
            <person name="Malfatti S."/>
            <person name="Shin M."/>
            <person name="Vergez L."/>
            <person name="Schmutz J."/>
            <person name="Larimer F."/>
            <person name="Land M."/>
            <person name="Hauser L."/>
            <person name="Kyrpides N."/>
            <person name="Anderson I."/>
            <person name="Sieprawska-Lupa M."/>
            <person name="Whitman W.B."/>
            <person name="Richardson P."/>
        </authorList>
    </citation>
    <scope>NUCLEOTIDE SEQUENCE [LARGE SCALE GENOMIC DNA]</scope>
    <source>
        <strain evidence="8">SB</strain>
    </source>
</reference>
<feature type="domain" description="Phage shock protein PspC N-terminal" evidence="7">
    <location>
        <begin position="2"/>
        <end position="57"/>
    </location>
</feature>
<evidence type="ECO:0000256" key="2">
    <source>
        <dbReference type="ARBA" id="ARBA00022475"/>
    </source>
</evidence>
<protein>
    <submittedName>
        <fullName evidence="8">Phage shock protein C, PspC</fullName>
    </submittedName>
</protein>
<dbReference type="GO" id="GO:0005886">
    <property type="term" value="C:plasma membrane"/>
    <property type="evidence" value="ECO:0007669"/>
    <property type="project" value="UniProtKB-SubCell"/>
</dbReference>
<dbReference type="InterPro" id="IPR007168">
    <property type="entry name" value="Phageshock_PspC_N"/>
</dbReference>
<evidence type="ECO:0000256" key="3">
    <source>
        <dbReference type="ARBA" id="ARBA00022692"/>
    </source>
</evidence>
<evidence type="ECO:0000259" key="7">
    <source>
        <dbReference type="Pfam" id="PF04024"/>
    </source>
</evidence>